<dbReference type="SUPFAM" id="SSF53901">
    <property type="entry name" value="Thiolase-like"/>
    <property type="match status" value="1"/>
</dbReference>
<protein>
    <submittedName>
        <fullName evidence="5">Uncharacterized protein</fullName>
    </submittedName>
</protein>
<evidence type="ECO:0000256" key="1">
    <source>
        <dbReference type="ARBA" id="ARBA00022450"/>
    </source>
</evidence>
<dbReference type="AlphaFoldDB" id="A0A3P7M0I0"/>
<feature type="non-terminal residue" evidence="5">
    <location>
        <position position="505"/>
    </location>
</feature>
<evidence type="ECO:0000313" key="6">
    <source>
        <dbReference type="Proteomes" id="UP000270094"/>
    </source>
</evidence>
<name>A0A3P7M0I0_STRVU</name>
<dbReference type="PANTHER" id="PTHR43775:SF37">
    <property type="entry name" value="SI:DKEY-61P9.11"/>
    <property type="match status" value="1"/>
</dbReference>
<dbReference type="Pfam" id="PF14765">
    <property type="entry name" value="PS-DH"/>
    <property type="match status" value="1"/>
</dbReference>
<organism evidence="5 6">
    <name type="scientific">Strongylus vulgaris</name>
    <name type="common">Blood worm</name>
    <dbReference type="NCBI Taxonomy" id="40348"/>
    <lineage>
        <taxon>Eukaryota</taxon>
        <taxon>Metazoa</taxon>
        <taxon>Ecdysozoa</taxon>
        <taxon>Nematoda</taxon>
        <taxon>Chromadorea</taxon>
        <taxon>Rhabditida</taxon>
        <taxon>Rhabditina</taxon>
        <taxon>Rhabditomorpha</taxon>
        <taxon>Strongyloidea</taxon>
        <taxon>Strongylidae</taxon>
        <taxon>Strongylus</taxon>
    </lineage>
</organism>
<dbReference type="Gene3D" id="3.10.129.110">
    <property type="entry name" value="Polyketide synthase dehydratase"/>
    <property type="match status" value="1"/>
</dbReference>
<keyword evidence="2" id="KW-0597">Phosphoprotein</keyword>
<dbReference type="InterPro" id="IPR050091">
    <property type="entry name" value="PKS_NRPS_Biosynth_Enz"/>
</dbReference>
<dbReference type="GO" id="GO:0004312">
    <property type="term" value="F:fatty acid synthase activity"/>
    <property type="evidence" value="ECO:0007669"/>
    <property type="project" value="TreeGrafter"/>
</dbReference>
<accession>A0A3P7M0I0</accession>
<evidence type="ECO:0000256" key="2">
    <source>
        <dbReference type="ARBA" id="ARBA00022553"/>
    </source>
</evidence>
<dbReference type="Proteomes" id="UP000270094">
    <property type="component" value="Unassembled WGS sequence"/>
</dbReference>
<dbReference type="PANTHER" id="PTHR43775">
    <property type="entry name" value="FATTY ACID SYNTHASE"/>
    <property type="match status" value="1"/>
</dbReference>
<dbReference type="InterPro" id="IPR049551">
    <property type="entry name" value="PKS_DH_C"/>
</dbReference>
<feature type="domain" description="Beta-ketoacyl synthase-like N-terminal" evidence="3">
    <location>
        <begin position="388"/>
        <end position="505"/>
    </location>
</feature>
<dbReference type="Pfam" id="PF00109">
    <property type="entry name" value="ketoacyl-synt"/>
    <property type="match status" value="1"/>
</dbReference>
<sequence>VEAGPNNTTVSFVRETIDRKERARHALLQTASERSNGIECLIDTALELEKRDTALGLEKRGVPIKWASIYQTDLSSSWEQAIHFPIRYNGSFTEIDRQVLRNHYVDDENLIPGAYQYYILLKWLNSNSEHDTYFTLVNIKFINPWKYEDGDEYELVQTNSNTVHIIVRGKLRCRSQIRFHKDPFRPCLEKDRIKEDCTVECNMKQFYDKMAINGLDYRDQFRAIKSLKRSQTRTYSSLEQKRPPTLWALMDAAMHAVCVNVVDRRPDVYFLPVHIGEIYLCPNSEVTLSESLIAVTEKVAENEKFIDAHGCIYADNKLIFQYKNQFCLILKSKRTLSKQINLTTDDKEKMKDTKKIIELLVEEANTPKESTSIYILSSDASFCSSNKAEIWQQLKAGILEKPTSTEDVKSASGTTGEVDITKWDPEFFGITPKEAPFIDVQQRLMLQSVSRCLENAKPLKISKNTGVFIGVSGNDFTNRVYSEIKENASGYYSGGTNGSCIAGRI</sequence>
<gene>
    <name evidence="5" type="ORF">SVUK_LOCUS19860</name>
</gene>
<evidence type="ECO:0000313" key="5">
    <source>
        <dbReference type="EMBL" id="VDM84862.1"/>
    </source>
</evidence>
<evidence type="ECO:0000259" key="4">
    <source>
        <dbReference type="Pfam" id="PF14765"/>
    </source>
</evidence>
<dbReference type="Gene3D" id="3.40.47.10">
    <property type="match status" value="1"/>
</dbReference>
<reference evidence="5 6" key="1">
    <citation type="submission" date="2018-11" db="EMBL/GenBank/DDBJ databases">
        <authorList>
            <consortium name="Pathogen Informatics"/>
        </authorList>
    </citation>
    <scope>NUCLEOTIDE SEQUENCE [LARGE SCALE GENOMIC DNA]</scope>
</reference>
<dbReference type="InterPro" id="IPR016039">
    <property type="entry name" value="Thiolase-like"/>
</dbReference>
<dbReference type="InterPro" id="IPR042104">
    <property type="entry name" value="PKS_dehydratase_sf"/>
</dbReference>
<dbReference type="EMBL" id="UYYB01133867">
    <property type="protein sequence ID" value="VDM84862.1"/>
    <property type="molecule type" value="Genomic_DNA"/>
</dbReference>
<feature type="domain" description="Polyketide synthase dehydratase" evidence="4">
    <location>
        <begin position="191"/>
        <end position="313"/>
    </location>
</feature>
<dbReference type="InterPro" id="IPR014030">
    <property type="entry name" value="Ketoacyl_synth_N"/>
</dbReference>
<dbReference type="OrthoDB" id="329835at2759"/>
<evidence type="ECO:0000259" key="3">
    <source>
        <dbReference type="Pfam" id="PF00109"/>
    </source>
</evidence>
<proteinExistence type="predicted"/>
<feature type="non-terminal residue" evidence="5">
    <location>
        <position position="1"/>
    </location>
</feature>
<keyword evidence="1" id="KW-0596">Phosphopantetheine</keyword>
<keyword evidence="6" id="KW-1185">Reference proteome</keyword>
<dbReference type="GO" id="GO:0006633">
    <property type="term" value="P:fatty acid biosynthetic process"/>
    <property type="evidence" value="ECO:0007669"/>
    <property type="project" value="TreeGrafter"/>
</dbReference>